<accession>A0ABV9U9P5</accession>
<feature type="region of interest" description="Disordered" evidence="1">
    <location>
        <begin position="303"/>
        <end position="330"/>
    </location>
</feature>
<comment type="caution">
    <text evidence="2">The sequence shown here is derived from an EMBL/GenBank/DDBJ whole genome shotgun (WGS) entry which is preliminary data.</text>
</comment>
<organism evidence="2 3">
    <name type="scientific">Actinomadura gamaensis</name>
    <dbReference type="NCBI Taxonomy" id="1763541"/>
    <lineage>
        <taxon>Bacteria</taxon>
        <taxon>Bacillati</taxon>
        <taxon>Actinomycetota</taxon>
        <taxon>Actinomycetes</taxon>
        <taxon>Streptosporangiales</taxon>
        <taxon>Thermomonosporaceae</taxon>
        <taxon>Actinomadura</taxon>
    </lineage>
</organism>
<proteinExistence type="predicted"/>
<gene>
    <name evidence="2" type="ORF">ACFPCY_33530</name>
</gene>
<dbReference type="EMBL" id="JBHSIT010000011">
    <property type="protein sequence ID" value="MFC4912263.1"/>
    <property type="molecule type" value="Genomic_DNA"/>
</dbReference>
<dbReference type="Pfam" id="PF13814">
    <property type="entry name" value="Replic_Relax"/>
    <property type="match status" value="1"/>
</dbReference>
<sequence length="330" mass="36151">MRESRTNDPSPRRPRRRRSAAASALLERLNDRDLAILETVWEHRVLTTDQLTALYFTGVKRARRRLAELHRLHALLRQRPTPAAGTVPYRWALGPTGAAALAAHRGVTLKELGYRQSTTVSYLLSQKVTHQIGVNQFFIQLHQHAHQPHTRTVLEQWWPEHRCHRAWGLHARPDAFGRWSQHTPGRPPLAVEFFLEHDTGTETLAKVVAKLAGYTELADATGMHTPVLFWLPGPVREANLRRLLGTPPIPVATAAYTPPTIAGGPFHTALGGAAHHGPAGPVWLPAGATGPRYRLAALADAWTAPDQPRTPPPPTGTPHATGTGTGQGSG</sequence>
<evidence type="ECO:0000313" key="3">
    <source>
        <dbReference type="Proteomes" id="UP001595872"/>
    </source>
</evidence>
<dbReference type="InterPro" id="IPR025855">
    <property type="entry name" value="Replic_Relax"/>
</dbReference>
<dbReference type="RefSeq" id="WP_378261983.1">
    <property type="nucleotide sequence ID" value="NZ_JBHSIT010000011.1"/>
</dbReference>
<keyword evidence="3" id="KW-1185">Reference proteome</keyword>
<dbReference type="Proteomes" id="UP001595872">
    <property type="component" value="Unassembled WGS sequence"/>
</dbReference>
<evidence type="ECO:0000313" key="2">
    <source>
        <dbReference type="EMBL" id="MFC4912263.1"/>
    </source>
</evidence>
<feature type="region of interest" description="Disordered" evidence="1">
    <location>
        <begin position="1"/>
        <end position="20"/>
    </location>
</feature>
<name>A0ABV9U9P5_9ACTN</name>
<protein>
    <submittedName>
        <fullName evidence="2">Replication-relaxation family protein</fullName>
    </submittedName>
</protein>
<reference evidence="3" key="1">
    <citation type="journal article" date="2019" name="Int. J. Syst. Evol. Microbiol.">
        <title>The Global Catalogue of Microorganisms (GCM) 10K type strain sequencing project: providing services to taxonomists for standard genome sequencing and annotation.</title>
        <authorList>
            <consortium name="The Broad Institute Genomics Platform"/>
            <consortium name="The Broad Institute Genome Sequencing Center for Infectious Disease"/>
            <person name="Wu L."/>
            <person name="Ma J."/>
        </authorList>
    </citation>
    <scope>NUCLEOTIDE SEQUENCE [LARGE SCALE GENOMIC DNA]</scope>
    <source>
        <strain evidence="3">KLKA75</strain>
    </source>
</reference>
<evidence type="ECO:0000256" key="1">
    <source>
        <dbReference type="SAM" id="MobiDB-lite"/>
    </source>
</evidence>